<dbReference type="InterPro" id="IPR043128">
    <property type="entry name" value="Rev_trsase/Diguanyl_cyclase"/>
</dbReference>
<organism evidence="11 12">
    <name type="scientific">Parapedobacter luteus</name>
    <dbReference type="NCBI Taxonomy" id="623280"/>
    <lineage>
        <taxon>Bacteria</taxon>
        <taxon>Pseudomonadati</taxon>
        <taxon>Bacteroidota</taxon>
        <taxon>Sphingobacteriia</taxon>
        <taxon>Sphingobacteriales</taxon>
        <taxon>Sphingobacteriaceae</taxon>
        <taxon>Parapedobacter</taxon>
    </lineage>
</organism>
<evidence type="ECO:0000256" key="5">
    <source>
        <dbReference type="ARBA" id="ARBA00022842"/>
    </source>
</evidence>
<evidence type="ECO:0000256" key="6">
    <source>
        <dbReference type="ARBA" id="ARBA00022918"/>
    </source>
</evidence>
<dbReference type="PANTHER" id="PTHR34047:SF8">
    <property type="entry name" value="PROTEIN YKFC"/>
    <property type="match status" value="1"/>
</dbReference>
<evidence type="ECO:0000256" key="7">
    <source>
        <dbReference type="ARBA" id="ARBA00023118"/>
    </source>
</evidence>
<evidence type="ECO:0000256" key="4">
    <source>
        <dbReference type="ARBA" id="ARBA00022723"/>
    </source>
</evidence>
<dbReference type="SUPFAM" id="SSF56672">
    <property type="entry name" value="DNA/RNA polymerases"/>
    <property type="match status" value="1"/>
</dbReference>
<dbReference type="STRING" id="623280.SAMN05660226_00386"/>
<evidence type="ECO:0000256" key="1">
    <source>
        <dbReference type="ARBA" id="ARBA00012493"/>
    </source>
</evidence>
<evidence type="ECO:0000313" key="12">
    <source>
        <dbReference type="Proteomes" id="UP000190541"/>
    </source>
</evidence>
<dbReference type="Proteomes" id="UP000190541">
    <property type="component" value="Unassembled WGS sequence"/>
</dbReference>
<name>A0A1T5A0P9_9SPHI</name>
<dbReference type="Pfam" id="PF08388">
    <property type="entry name" value="GIIM"/>
    <property type="match status" value="1"/>
</dbReference>
<keyword evidence="3" id="KW-0548">Nucleotidyltransferase</keyword>
<dbReference type="CDD" id="cd01651">
    <property type="entry name" value="RT_G2_intron"/>
    <property type="match status" value="1"/>
</dbReference>
<dbReference type="InterPro" id="IPR043502">
    <property type="entry name" value="DNA/RNA_pol_sf"/>
</dbReference>
<dbReference type="InterPro" id="IPR030931">
    <property type="entry name" value="Group_II_RT_mat"/>
</dbReference>
<keyword evidence="4" id="KW-0479">Metal-binding</keyword>
<evidence type="ECO:0000256" key="3">
    <source>
        <dbReference type="ARBA" id="ARBA00022695"/>
    </source>
</evidence>
<dbReference type="GO" id="GO:0003964">
    <property type="term" value="F:RNA-directed DNA polymerase activity"/>
    <property type="evidence" value="ECO:0007669"/>
    <property type="project" value="UniProtKB-KW"/>
</dbReference>
<evidence type="ECO:0000256" key="2">
    <source>
        <dbReference type="ARBA" id="ARBA00022679"/>
    </source>
</evidence>
<feature type="domain" description="Reverse transcriptase" evidence="10">
    <location>
        <begin position="117"/>
        <end position="345"/>
    </location>
</feature>
<keyword evidence="6 11" id="KW-0695">RNA-directed DNA polymerase</keyword>
<comment type="similarity">
    <text evidence="8">Belongs to the bacterial reverse transcriptase family.</text>
</comment>
<sequence>MYTNEASPKFEGSNLKEWEVNECYQMKGKKQKISNQSETCPHQARTESDAHVGGQTFMWITENNPTDSKTGHGLLEFIVSPANLNAAYKQVTSNKGAAGVDNMEVDSLRDYLLNRKEELITSILQGKYRPNPVRRVEIPKDNGSKRMLGIPTVIDRLIQQAISQALTPLYEAGFSPNSYGFRPARNAHQALLKSRNHITEGYTYAVDLDLEKFFDTVNHSRLVELLSRRVDDGRVVSLIHRYLNAGIRIGEHYEPGELGVPQGGPLSPLLSNVMLDELDKELERRGHRFARYADDVIVFCRSKRGAERVMGSLVPFIEQKLRLKVNKEKSRVVPARSVKFLGYSFYRKKGLGRLRIHPKSAMKMKAKIKELTCRGNGWGNERRKEELRQYIIGWVHYFKLADMGSLLQKVDEWYRRRLRMVIWKQWKRIRTRLANLIKLGVNKSKAWEWANTRKGYWYTANSYILATSLTNDRLRQAGYAFLSDYYKKVHVKT</sequence>
<dbReference type="PROSITE" id="PS50878">
    <property type="entry name" value="RT_POL"/>
    <property type="match status" value="1"/>
</dbReference>
<protein>
    <recommendedName>
        <fullName evidence="1">RNA-directed DNA polymerase</fullName>
        <ecNumber evidence="1">2.7.7.49</ecNumber>
    </recommendedName>
</protein>
<gene>
    <name evidence="11" type="ORF">SAMN05660226_00386</name>
</gene>
<keyword evidence="12" id="KW-1185">Reference proteome</keyword>
<evidence type="ECO:0000256" key="8">
    <source>
        <dbReference type="ARBA" id="ARBA00034120"/>
    </source>
</evidence>
<dbReference type="AlphaFoldDB" id="A0A1T5A0P9"/>
<evidence type="ECO:0000313" key="11">
    <source>
        <dbReference type="EMBL" id="SKB28496.1"/>
    </source>
</evidence>
<dbReference type="InterPro" id="IPR013597">
    <property type="entry name" value="Mat_intron_G2"/>
</dbReference>
<dbReference type="Gene3D" id="3.30.70.270">
    <property type="match status" value="1"/>
</dbReference>
<evidence type="ECO:0000256" key="9">
    <source>
        <dbReference type="ARBA" id="ARBA00048173"/>
    </source>
</evidence>
<evidence type="ECO:0000259" key="10">
    <source>
        <dbReference type="PROSITE" id="PS50878"/>
    </source>
</evidence>
<dbReference type="EC" id="2.7.7.49" evidence="1"/>
<keyword evidence="2" id="KW-0808">Transferase</keyword>
<dbReference type="Pfam" id="PF00078">
    <property type="entry name" value="RVT_1"/>
    <property type="match status" value="1"/>
</dbReference>
<dbReference type="PANTHER" id="PTHR34047">
    <property type="entry name" value="NUCLEAR INTRON MATURASE 1, MITOCHONDRIAL-RELATED"/>
    <property type="match status" value="1"/>
</dbReference>
<keyword evidence="5" id="KW-0460">Magnesium</keyword>
<proteinExistence type="inferred from homology"/>
<dbReference type="PRINTS" id="PR00866">
    <property type="entry name" value="RNADNAPOLMS"/>
</dbReference>
<accession>A0A1T5A0P9</accession>
<dbReference type="EMBL" id="FUYS01000001">
    <property type="protein sequence ID" value="SKB28496.1"/>
    <property type="molecule type" value="Genomic_DNA"/>
</dbReference>
<dbReference type="GO" id="GO:0051607">
    <property type="term" value="P:defense response to virus"/>
    <property type="evidence" value="ECO:0007669"/>
    <property type="project" value="UniProtKB-KW"/>
</dbReference>
<dbReference type="InterPro" id="IPR000123">
    <property type="entry name" value="Reverse_transcriptase_msDNA"/>
</dbReference>
<dbReference type="NCBIfam" id="TIGR04416">
    <property type="entry name" value="group_II_RT_mat"/>
    <property type="match status" value="1"/>
</dbReference>
<reference evidence="11 12" key="1">
    <citation type="submission" date="2017-02" db="EMBL/GenBank/DDBJ databases">
        <authorList>
            <person name="Peterson S.W."/>
        </authorList>
    </citation>
    <scope>NUCLEOTIDE SEQUENCE [LARGE SCALE GENOMIC DNA]</scope>
    <source>
        <strain evidence="11 12">DSM 22899</strain>
    </source>
</reference>
<dbReference type="InterPro" id="IPR051083">
    <property type="entry name" value="GrpII_Intron_Splice-Mob/Def"/>
</dbReference>
<dbReference type="GO" id="GO:0003723">
    <property type="term" value="F:RNA binding"/>
    <property type="evidence" value="ECO:0007669"/>
    <property type="project" value="InterPro"/>
</dbReference>
<dbReference type="InterPro" id="IPR000477">
    <property type="entry name" value="RT_dom"/>
</dbReference>
<keyword evidence="7" id="KW-0051">Antiviral defense</keyword>
<dbReference type="GO" id="GO:0046872">
    <property type="term" value="F:metal ion binding"/>
    <property type="evidence" value="ECO:0007669"/>
    <property type="project" value="UniProtKB-KW"/>
</dbReference>
<comment type="catalytic activity">
    <reaction evidence="9">
        <text>DNA(n) + a 2'-deoxyribonucleoside 5'-triphosphate = DNA(n+1) + diphosphate</text>
        <dbReference type="Rhea" id="RHEA:22508"/>
        <dbReference type="Rhea" id="RHEA-COMP:17339"/>
        <dbReference type="Rhea" id="RHEA-COMP:17340"/>
        <dbReference type="ChEBI" id="CHEBI:33019"/>
        <dbReference type="ChEBI" id="CHEBI:61560"/>
        <dbReference type="ChEBI" id="CHEBI:173112"/>
        <dbReference type="EC" id="2.7.7.49"/>
    </reaction>
</comment>